<gene>
    <name evidence="2" type="ORF">LNAT_P0611</name>
</gene>
<name>A0A292YCY4_9BACT</name>
<proteinExistence type="predicted"/>
<keyword evidence="1" id="KW-0472">Membrane</keyword>
<keyword evidence="1" id="KW-1133">Transmembrane helix</keyword>
<reference evidence="2 3" key="1">
    <citation type="journal article" date="2017" name="Syst. Appl. Microbiol.">
        <title>Lebetimonas natsushimae sp. nov., a novel strictly anaerobic, moderately thermophilic chemoautotroph isolated from a deep-sea hydrothermal vent polychaete nest in the Mid-Okinawa Trough.</title>
        <authorList>
            <person name="Nagata R."/>
            <person name="Takaki Y."/>
            <person name="Tame A."/>
            <person name="Nunoura T."/>
            <person name="Muto H."/>
            <person name="Mino S."/>
            <person name="Sawayama S."/>
            <person name="Takai K."/>
            <person name="Nakagawa S."/>
        </authorList>
    </citation>
    <scope>NUCLEOTIDE SEQUENCE [LARGE SCALE GENOMIC DNA]</scope>
    <source>
        <strain evidence="2 3">HS1857</strain>
    </source>
</reference>
<comment type="caution">
    <text evidence="2">The sequence shown here is derived from an EMBL/GenBank/DDBJ whole genome shotgun (WGS) entry which is preliminary data.</text>
</comment>
<protein>
    <submittedName>
        <fullName evidence="2">Uncharacterized protein</fullName>
    </submittedName>
</protein>
<feature type="transmembrane region" description="Helical" evidence="1">
    <location>
        <begin position="7"/>
        <end position="27"/>
    </location>
</feature>
<organism evidence="2 3">
    <name type="scientific">Lebetimonas natsushimae</name>
    <dbReference type="NCBI Taxonomy" id="1936991"/>
    <lineage>
        <taxon>Bacteria</taxon>
        <taxon>Pseudomonadati</taxon>
        <taxon>Campylobacterota</taxon>
        <taxon>Epsilonproteobacteria</taxon>
        <taxon>Nautiliales</taxon>
        <taxon>Nautiliaceae</taxon>
        <taxon>Lebetimonas</taxon>
    </lineage>
</organism>
<dbReference type="RefSeq" id="WP_096258461.1">
    <property type="nucleotide sequence ID" value="NZ_BDME01000001.1"/>
</dbReference>
<dbReference type="Proteomes" id="UP000217944">
    <property type="component" value="Unassembled WGS sequence"/>
</dbReference>
<evidence type="ECO:0000313" key="2">
    <source>
        <dbReference type="EMBL" id="GAX87316.1"/>
    </source>
</evidence>
<sequence length="953" mass="110161">MNTIKTSIAAIIGTILFFLSIIFFSLFKGITLYNINIKNIHVKKIFIKIEQNKISGNVYISSFKQNSEKIKINKIFTYLKLLNYIKKFTIIAPNLYIKYNNPFLTINDNDINLKAYIKKFFPDISLVISTFKYKNIKLNNINLNLKNKIIYSKINGNFYYQNFSITFSGKLYPLSNKLILNISSPKLSINFNSYPVKLYDLYSKIKININTNNIQSTTNIKNLNLVYNNIPINAQNIVIAQNNSKVNILINNTKIKEFKKLKNILARNIKINSNLKNFYTSINIDNVNSHYKKYSIMLNNINIFVPNKEEALINIKNTVIKNKDFSFLLDKTYIIKKTNNISYSINSTKLLSQRIKANSSKIEGDKNEILNKIISGIFDGFNFKIVNNKFDISHKIYTSEKINFNNAAINNLKIDFIKKQATFNSKEYFNEKINNILQKELNISIPLTQISGENNVTGIINFDKNISFNIKIYSKNPVLKLDTLPLQAKEANITVTPTFTSFNIFKSYLEIAKGINLLFTGKGKVNYKPLILTLNGIIENFVVYPILDVKNFKESVKMDLNTLELYLKNSHTYINLDKQNIIINNLKPILPYSPLKDIVKNGILYISFAKNIKALSYIKPVLPIFYKHNNKPIKKLSNLNINKIMLNIELNKNKIILYNNYIQFFMDNNHSFLSLKNIDIDLFPLEKFYYKNLNQKTTKNQNIIINLQNSNILYKTHKFLSQKAEIRDTNNSVSLESIYKNSKIKGYTKQNYFLLEGKHFSKEEFDAFLPKFNFFKEINLDFTLVKSPEDYYIGNVYINSATVSELKALNNTIAFLNTIPSFLSLSSPGFSAKGYKIKKGNIQYLLYKKILYIKKSQIIGQNIDFFSKGYIDFNKNYINLKTTAVLKLKIKKIPIIGKGLSYLFLGKDGNINVNIIIKGNLDNPKIQKDIGKAIIPNPFELFKRAITLPFNLF</sequence>
<accession>A0A292YCY4</accession>
<dbReference type="EMBL" id="BDME01000001">
    <property type="protein sequence ID" value="GAX87316.1"/>
    <property type="molecule type" value="Genomic_DNA"/>
</dbReference>
<keyword evidence="3" id="KW-1185">Reference proteome</keyword>
<dbReference type="AlphaFoldDB" id="A0A292YCY4"/>
<dbReference type="OrthoDB" id="5332226at2"/>
<evidence type="ECO:0000256" key="1">
    <source>
        <dbReference type="SAM" id="Phobius"/>
    </source>
</evidence>
<keyword evidence="1" id="KW-0812">Transmembrane</keyword>
<evidence type="ECO:0000313" key="3">
    <source>
        <dbReference type="Proteomes" id="UP000217944"/>
    </source>
</evidence>